<dbReference type="InterPro" id="IPR013078">
    <property type="entry name" value="His_Pase_superF_clade-1"/>
</dbReference>
<gene>
    <name evidence="1" type="ORF">ISN26_07370</name>
</gene>
<dbReference type="EMBL" id="JADHEI010000053">
    <property type="protein sequence ID" value="MBF2735870.1"/>
    <property type="molecule type" value="Genomic_DNA"/>
</dbReference>
<protein>
    <submittedName>
        <fullName evidence="1">Histidine phosphatase family protein</fullName>
    </submittedName>
</protein>
<dbReference type="Proteomes" id="UP000604381">
    <property type="component" value="Unassembled WGS sequence"/>
</dbReference>
<dbReference type="Gene3D" id="3.40.50.1240">
    <property type="entry name" value="Phosphoglycerate mutase-like"/>
    <property type="match status" value="1"/>
</dbReference>
<accession>A0A930UDG3</accession>
<organism evidence="1 2">
    <name type="scientific">Candidatus Amphirhobacter heronislandensis</name>
    <dbReference type="NCBI Taxonomy" id="1732024"/>
    <lineage>
        <taxon>Bacteria</taxon>
        <taxon>Pseudomonadati</taxon>
        <taxon>Pseudomonadota</taxon>
        <taxon>Gammaproteobacteria</taxon>
        <taxon>Candidatus Tethybacterales</taxon>
        <taxon>Candidatus Tethybacteraceae</taxon>
        <taxon>Candidatus Amphirhobacter</taxon>
    </lineage>
</organism>
<name>A0A930UDG3_9GAMM</name>
<sequence length="159" mass="16468">MPRLLVLRHAAAEADGGTGGDFARALTPAGQARARRFGELLAGRGLRPELAIVSAARRAEATAAAVLDGLGPPAPVLELDRRFHNCQLDVWLERLRAVDEAVATTLVVGHEPAMAGLAMRVGAPPLGLALCECWSCVLPGPWAELGGAPGADGVLLRAD</sequence>
<reference evidence="1" key="1">
    <citation type="submission" date="2020-10" db="EMBL/GenBank/DDBJ databases">
        <title>An improved Amphimedon queenslandica hologenome assembly reveals how three proteobacterial symbionts can extend the metabolic phenotypic of their marine sponge host.</title>
        <authorList>
            <person name="Degnan B."/>
            <person name="Degnan S."/>
            <person name="Xiang X."/>
        </authorList>
    </citation>
    <scope>NUCLEOTIDE SEQUENCE</scope>
    <source>
        <strain evidence="1">AqS2</strain>
    </source>
</reference>
<dbReference type="AlphaFoldDB" id="A0A930UDG3"/>
<dbReference type="CDD" id="cd07040">
    <property type="entry name" value="HP"/>
    <property type="match status" value="1"/>
</dbReference>
<dbReference type="InterPro" id="IPR029033">
    <property type="entry name" value="His_PPase_superfam"/>
</dbReference>
<dbReference type="Pfam" id="PF00300">
    <property type="entry name" value="His_Phos_1"/>
    <property type="match status" value="1"/>
</dbReference>
<proteinExistence type="predicted"/>
<comment type="caution">
    <text evidence="1">The sequence shown here is derived from an EMBL/GenBank/DDBJ whole genome shotgun (WGS) entry which is preliminary data.</text>
</comment>
<evidence type="ECO:0000313" key="1">
    <source>
        <dbReference type="EMBL" id="MBF2735870.1"/>
    </source>
</evidence>
<evidence type="ECO:0000313" key="2">
    <source>
        <dbReference type="Proteomes" id="UP000604381"/>
    </source>
</evidence>
<keyword evidence="2" id="KW-1185">Reference proteome</keyword>
<dbReference type="SUPFAM" id="SSF53254">
    <property type="entry name" value="Phosphoglycerate mutase-like"/>
    <property type="match status" value="1"/>
</dbReference>